<dbReference type="EMBL" id="JAGQFT020000004">
    <property type="protein sequence ID" value="MBS7456860.1"/>
    <property type="molecule type" value="Genomic_DNA"/>
</dbReference>
<accession>A0A8J7VS75</accession>
<evidence type="ECO:0000313" key="3">
    <source>
        <dbReference type="EMBL" id="MBS7456860.1"/>
    </source>
</evidence>
<evidence type="ECO:0000259" key="1">
    <source>
        <dbReference type="Pfam" id="PF13460"/>
    </source>
</evidence>
<dbReference type="AlphaFoldDB" id="A0A8J7VS75"/>
<dbReference type="CDD" id="cd05243">
    <property type="entry name" value="SDR_a5"/>
    <property type="match status" value="1"/>
</dbReference>
<dbReference type="PANTHER" id="PTHR15020:SF50">
    <property type="entry name" value="UPF0659 PROTEIN YMR090W"/>
    <property type="match status" value="1"/>
</dbReference>
<organism evidence="2">
    <name type="scientific">Coralloluteibacterium stylophorae</name>
    <dbReference type="NCBI Taxonomy" id="1776034"/>
    <lineage>
        <taxon>Bacteria</taxon>
        <taxon>Pseudomonadati</taxon>
        <taxon>Pseudomonadota</taxon>
        <taxon>Gammaproteobacteria</taxon>
        <taxon>Lysobacterales</taxon>
        <taxon>Lysobacteraceae</taxon>
        <taxon>Coralloluteibacterium</taxon>
    </lineage>
</organism>
<gene>
    <name evidence="2" type="ORF">KB893_00560</name>
    <name evidence="3" type="ORF">KB893_006905</name>
</gene>
<dbReference type="PANTHER" id="PTHR15020">
    <property type="entry name" value="FLAVIN REDUCTASE-RELATED"/>
    <property type="match status" value="1"/>
</dbReference>
<dbReference type="Gene3D" id="3.40.50.720">
    <property type="entry name" value="NAD(P)-binding Rossmann-like Domain"/>
    <property type="match status" value="1"/>
</dbReference>
<dbReference type="InterPro" id="IPR036291">
    <property type="entry name" value="NAD(P)-bd_dom_sf"/>
</dbReference>
<dbReference type="RefSeq" id="WP_211924984.1">
    <property type="nucleotide sequence ID" value="NZ_JAGQFT020000004.1"/>
</dbReference>
<dbReference type="Pfam" id="PF13460">
    <property type="entry name" value="NAD_binding_10"/>
    <property type="match status" value="1"/>
</dbReference>
<feature type="domain" description="NAD(P)-binding" evidence="1">
    <location>
        <begin position="8"/>
        <end position="193"/>
    </location>
</feature>
<reference evidence="2" key="2">
    <citation type="submission" date="2021-04" db="EMBL/GenBank/DDBJ databases">
        <authorList>
            <person name="Karlyshev A.V."/>
        </authorList>
    </citation>
    <scope>NUCLEOTIDE SEQUENCE</scope>
    <source>
        <strain evidence="2">LMG 29479</strain>
    </source>
</reference>
<dbReference type="Proteomes" id="UP000675747">
    <property type="component" value="Unassembled WGS sequence"/>
</dbReference>
<evidence type="ECO:0000313" key="2">
    <source>
        <dbReference type="EMBL" id="MBR0561014.1"/>
    </source>
</evidence>
<dbReference type="EMBL" id="JAGQFT010000002">
    <property type="protein sequence ID" value="MBR0561014.1"/>
    <property type="molecule type" value="Genomic_DNA"/>
</dbReference>
<keyword evidence="4" id="KW-1185">Reference proteome</keyword>
<name>A0A8J7VS75_9GAMM</name>
<reference evidence="3 4" key="1">
    <citation type="journal article" date="2021" name="Microbiol. Resour. Announc.">
        <title>Draft Genome Sequence of Coralloluteibacterium stylophorae LMG 29479T.</title>
        <authorList>
            <person name="Karlyshev A.V."/>
            <person name="Kudryashova E.B."/>
            <person name="Ariskina E.V."/>
            <person name="Conroy A.P."/>
            <person name="Abidueva E.Y."/>
        </authorList>
    </citation>
    <scope>NUCLEOTIDE SEQUENCE [LARGE SCALE GENOMIC DNA]</scope>
    <source>
        <strain evidence="3 4">LMG 29479</strain>
    </source>
</reference>
<proteinExistence type="predicted"/>
<sequence length="216" mass="22135">MSRVFIIGGHGKVARLLTPLLVAGGHRVTAAIRNPAHADEVAGDGATPLLFDIEQAGTEAIAARLADHDAVVWAAGAGGGDAARTHAVDRDAAIRSIDAARRTGVRRYVMLSYITSGRDQGLAPDDPFHPYATAKAAADTHLRGSGLDWTIIGPGRLTMDAPSGRIALDPGAAHGATARGNVAMVIATALATPATVGRTLDFVDGDTPIAQALDGR</sequence>
<evidence type="ECO:0000313" key="4">
    <source>
        <dbReference type="Proteomes" id="UP000675747"/>
    </source>
</evidence>
<protein>
    <submittedName>
        <fullName evidence="2">SDR family oxidoreductase</fullName>
    </submittedName>
</protein>
<dbReference type="SUPFAM" id="SSF51735">
    <property type="entry name" value="NAD(P)-binding Rossmann-fold domains"/>
    <property type="match status" value="1"/>
</dbReference>
<comment type="caution">
    <text evidence="2">The sequence shown here is derived from an EMBL/GenBank/DDBJ whole genome shotgun (WGS) entry which is preliminary data.</text>
</comment>
<dbReference type="InterPro" id="IPR016040">
    <property type="entry name" value="NAD(P)-bd_dom"/>
</dbReference>